<dbReference type="AlphaFoldDB" id="A0A9K3E9L3"/>
<keyword evidence="2" id="KW-1185">Reference proteome</keyword>
<dbReference type="Gramene" id="mRNA:HanXRQr2_Chr14g0651931">
    <property type="protein sequence ID" value="mRNA:HanXRQr2_Chr14g0651931"/>
    <property type="gene ID" value="HanXRQr2_Chr14g0651931"/>
</dbReference>
<organism evidence="1 2">
    <name type="scientific">Helianthus annuus</name>
    <name type="common">Common sunflower</name>
    <dbReference type="NCBI Taxonomy" id="4232"/>
    <lineage>
        <taxon>Eukaryota</taxon>
        <taxon>Viridiplantae</taxon>
        <taxon>Streptophyta</taxon>
        <taxon>Embryophyta</taxon>
        <taxon>Tracheophyta</taxon>
        <taxon>Spermatophyta</taxon>
        <taxon>Magnoliopsida</taxon>
        <taxon>eudicotyledons</taxon>
        <taxon>Gunneridae</taxon>
        <taxon>Pentapetalae</taxon>
        <taxon>asterids</taxon>
        <taxon>campanulids</taxon>
        <taxon>Asterales</taxon>
        <taxon>Asteraceae</taxon>
        <taxon>Asteroideae</taxon>
        <taxon>Heliantheae alliance</taxon>
        <taxon>Heliantheae</taxon>
        <taxon>Helianthus</taxon>
    </lineage>
</organism>
<dbReference type="EMBL" id="MNCJ02000329">
    <property type="protein sequence ID" value="KAF5769755.1"/>
    <property type="molecule type" value="Genomic_DNA"/>
</dbReference>
<protein>
    <submittedName>
        <fullName evidence="1">Uncharacterized protein</fullName>
    </submittedName>
</protein>
<reference evidence="1" key="1">
    <citation type="journal article" date="2017" name="Nature">
        <title>The sunflower genome provides insights into oil metabolism, flowering and Asterid evolution.</title>
        <authorList>
            <person name="Badouin H."/>
            <person name="Gouzy J."/>
            <person name="Grassa C.J."/>
            <person name="Murat F."/>
            <person name="Staton S.E."/>
            <person name="Cottret L."/>
            <person name="Lelandais-Briere C."/>
            <person name="Owens G.L."/>
            <person name="Carrere S."/>
            <person name="Mayjonade B."/>
            <person name="Legrand L."/>
            <person name="Gill N."/>
            <person name="Kane N.C."/>
            <person name="Bowers J.E."/>
            <person name="Hubner S."/>
            <person name="Bellec A."/>
            <person name="Berard A."/>
            <person name="Berges H."/>
            <person name="Blanchet N."/>
            <person name="Boniface M.C."/>
            <person name="Brunel D."/>
            <person name="Catrice O."/>
            <person name="Chaidir N."/>
            <person name="Claudel C."/>
            <person name="Donnadieu C."/>
            <person name="Faraut T."/>
            <person name="Fievet G."/>
            <person name="Helmstetter N."/>
            <person name="King M."/>
            <person name="Knapp S.J."/>
            <person name="Lai Z."/>
            <person name="Le Paslier M.C."/>
            <person name="Lippi Y."/>
            <person name="Lorenzon L."/>
            <person name="Mandel J.R."/>
            <person name="Marage G."/>
            <person name="Marchand G."/>
            <person name="Marquand E."/>
            <person name="Bret-Mestries E."/>
            <person name="Morien E."/>
            <person name="Nambeesan S."/>
            <person name="Nguyen T."/>
            <person name="Pegot-Espagnet P."/>
            <person name="Pouilly N."/>
            <person name="Raftis F."/>
            <person name="Sallet E."/>
            <person name="Schiex T."/>
            <person name="Thomas J."/>
            <person name="Vandecasteele C."/>
            <person name="Vares D."/>
            <person name="Vear F."/>
            <person name="Vautrin S."/>
            <person name="Crespi M."/>
            <person name="Mangin B."/>
            <person name="Burke J.M."/>
            <person name="Salse J."/>
            <person name="Munos S."/>
            <person name="Vincourt P."/>
            <person name="Rieseberg L.H."/>
            <person name="Langlade N.B."/>
        </authorList>
    </citation>
    <scope>NUCLEOTIDE SEQUENCE</scope>
    <source>
        <tissue evidence="1">Leaves</tissue>
    </source>
</reference>
<name>A0A9K3E9L3_HELAN</name>
<comment type="caution">
    <text evidence="1">The sequence shown here is derived from an EMBL/GenBank/DDBJ whole genome shotgun (WGS) entry which is preliminary data.</text>
</comment>
<accession>A0A9K3E9L3</accession>
<gene>
    <name evidence="1" type="ORF">HanXRQr2_Chr14g0651931</name>
</gene>
<proteinExistence type="predicted"/>
<evidence type="ECO:0000313" key="1">
    <source>
        <dbReference type="EMBL" id="KAF5769755.1"/>
    </source>
</evidence>
<reference evidence="1" key="2">
    <citation type="submission" date="2020-06" db="EMBL/GenBank/DDBJ databases">
        <title>Helianthus annuus Genome sequencing and assembly Release 2.</title>
        <authorList>
            <person name="Gouzy J."/>
            <person name="Langlade N."/>
            <person name="Munos S."/>
        </authorList>
    </citation>
    <scope>NUCLEOTIDE SEQUENCE</scope>
    <source>
        <tissue evidence="1">Leaves</tissue>
    </source>
</reference>
<dbReference type="Proteomes" id="UP000215914">
    <property type="component" value="Unassembled WGS sequence"/>
</dbReference>
<sequence>MVTSFAVMDNENNAPSLLKSIEDYDPIFFELFVDQKQISVVKDDFCIRNYDSVYVNRLCFYK</sequence>
<evidence type="ECO:0000313" key="2">
    <source>
        <dbReference type="Proteomes" id="UP000215914"/>
    </source>
</evidence>